<gene>
    <name evidence="1" type="ORF">TIFTF001_007100</name>
</gene>
<organism evidence="1 2">
    <name type="scientific">Ficus carica</name>
    <name type="common">Common fig</name>
    <dbReference type="NCBI Taxonomy" id="3494"/>
    <lineage>
        <taxon>Eukaryota</taxon>
        <taxon>Viridiplantae</taxon>
        <taxon>Streptophyta</taxon>
        <taxon>Embryophyta</taxon>
        <taxon>Tracheophyta</taxon>
        <taxon>Spermatophyta</taxon>
        <taxon>Magnoliopsida</taxon>
        <taxon>eudicotyledons</taxon>
        <taxon>Gunneridae</taxon>
        <taxon>Pentapetalae</taxon>
        <taxon>rosids</taxon>
        <taxon>fabids</taxon>
        <taxon>Rosales</taxon>
        <taxon>Moraceae</taxon>
        <taxon>Ficeae</taxon>
        <taxon>Ficus</taxon>
    </lineage>
</organism>
<dbReference type="Proteomes" id="UP001187192">
    <property type="component" value="Unassembled WGS sequence"/>
</dbReference>
<evidence type="ECO:0000313" key="1">
    <source>
        <dbReference type="EMBL" id="GMN37768.1"/>
    </source>
</evidence>
<comment type="caution">
    <text evidence="1">The sequence shown here is derived from an EMBL/GenBank/DDBJ whole genome shotgun (WGS) entry which is preliminary data.</text>
</comment>
<dbReference type="EMBL" id="BTGU01000007">
    <property type="protein sequence ID" value="GMN37768.1"/>
    <property type="molecule type" value="Genomic_DNA"/>
</dbReference>
<dbReference type="AlphaFoldDB" id="A0AA88A245"/>
<name>A0AA88A245_FICCA</name>
<proteinExistence type="predicted"/>
<keyword evidence="2" id="KW-1185">Reference proteome</keyword>
<evidence type="ECO:0000313" key="2">
    <source>
        <dbReference type="Proteomes" id="UP001187192"/>
    </source>
</evidence>
<sequence>MLEVSPRLCVCTIEALIRRKNLQLSGYNSYGYYYVTVARNRRLRYFLSYSIVLSVKECKFAELVVVVGILLDHKHDRLQKLV</sequence>
<reference evidence="1" key="1">
    <citation type="submission" date="2023-07" db="EMBL/GenBank/DDBJ databases">
        <title>draft genome sequence of fig (Ficus carica).</title>
        <authorList>
            <person name="Takahashi T."/>
            <person name="Nishimura K."/>
        </authorList>
    </citation>
    <scope>NUCLEOTIDE SEQUENCE</scope>
</reference>
<protein>
    <submittedName>
        <fullName evidence="1">Uncharacterized protein</fullName>
    </submittedName>
</protein>
<accession>A0AA88A245</accession>